<gene>
    <name evidence="1" type="ORF">ENS64_13975</name>
</gene>
<name>A0A7C4QTB2_9PLAN</name>
<dbReference type="InterPro" id="IPR052736">
    <property type="entry name" value="Stf3_sulfotransferase"/>
</dbReference>
<organism evidence="1">
    <name type="scientific">Schlesneria paludicola</name>
    <dbReference type="NCBI Taxonomy" id="360056"/>
    <lineage>
        <taxon>Bacteria</taxon>
        <taxon>Pseudomonadati</taxon>
        <taxon>Planctomycetota</taxon>
        <taxon>Planctomycetia</taxon>
        <taxon>Planctomycetales</taxon>
        <taxon>Planctomycetaceae</taxon>
        <taxon>Schlesneria</taxon>
    </lineage>
</organism>
<dbReference type="InterPro" id="IPR027417">
    <property type="entry name" value="P-loop_NTPase"/>
</dbReference>
<dbReference type="PANTHER" id="PTHR36451:SF1">
    <property type="entry name" value="OMEGA-HYDROXY-BETA-DIHYDROMENAQUINONE-9 SULFOTRANSFERASE STF3"/>
    <property type="match status" value="1"/>
</dbReference>
<reference evidence="1" key="1">
    <citation type="journal article" date="2020" name="mSystems">
        <title>Genome- and Community-Level Interaction Insights into Carbon Utilization and Element Cycling Functions of Hydrothermarchaeota in Hydrothermal Sediment.</title>
        <authorList>
            <person name="Zhou Z."/>
            <person name="Liu Y."/>
            <person name="Xu W."/>
            <person name="Pan J."/>
            <person name="Luo Z.H."/>
            <person name="Li M."/>
        </authorList>
    </citation>
    <scope>NUCLEOTIDE SEQUENCE [LARGE SCALE GENOMIC DNA]</scope>
    <source>
        <strain evidence="1">SpSt-508</strain>
    </source>
</reference>
<dbReference type="Pfam" id="PF13469">
    <property type="entry name" value="Sulfotransfer_3"/>
    <property type="match status" value="1"/>
</dbReference>
<protein>
    <submittedName>
        <fullName evidence="1">Sulfotransferase</fullName>
    </submittedName>
</protein>
<sequence length="420" mass="48046">MSQAAPYTFERPTRRLGVRIINAGGRLGERLRGRKPLSVAAILDEARQSTGLEDFGDDNFLEPLRILLDDFAEDAQLHPWGRFLVRRILAGCARNRLLLQDAWRRHPEALHGEVRRPLYVVGMPRTGTTLLYNLLSQDPHARPLMFWESLFPAPTRWEDRHGSTWFRRQQAAFVAALTHRLAPNLKRVHVINARGPEEDGWLLKNTFVSLTFTLLGTTPRYLDYLERLPFAAMLQVYDYYRRTLQLLQRGETTRHWVLKSPVHQGGVAALLTAIPTANVVFTHRDPKEVIPSCCSLLCISRGILSDAVDPLRTGPELTERLALAVARAEAARDQFADRIADVCFSALLADPIGAVRRIYDRFGYRFSADMESRMRRWLEAHPQGKHGAHRYSLAQFGLTAADVDRHFAEYWQRWQQPRAA</sequence>
<evidence type="ECO:0000313" key="1">
    <source>
        <dbReference type="EMBL" id="HGT40349.1"/>
    </source>
</evidence>
<dbReference type="SUPFAM" id="SSF52540">
    <property type="entry name" value="P-loop containing nucleoside triphosphate hydrolases"/>
    <property type="match status" value="1"/>
</dbReference>
<dbReference type="AlphaFoldDB" id="A0A7C4QTB2"/>
<comment type="caution">
    <text evidence="1">The sequence shown here is derived from an EMBL/GenBank/DDBJ whole genome shotgun (WGS) entry which is preliminary data.</text>
</comment>
<accession>A0A7C4QTB2</accession>
<dbReference type="EMBL" id="DSVQ01000016">
    <property type="protein sequence ID" value="HGT40349.1"/>
    <property type="molecule type" value="Genomic_DNA"/>
</dbReference>
<proteinExistence type="predicted"/>
<dbReference type="Gene3D" id="3.40.50.300">
    <property type="entry name" value="P-loop containing nucleotide triphosphate hydrolases"/>
    <property type="match status" value="1"/>
</dbReference>
<dbReference type="PANTHER" id="PTHR36451">
    <property type="entry name" value="PAPS-DEPENDENT SULFOTRANSFERASE STF3"/>
    <property type="match status" value="1"/>
</dbReference>
<keyword evidence="1" id="KW-0808">Transferase</keyword>
<dbReference type="GO" id="GO:0016740">
    <property type="term" value="F:transferase activity"/>
    <property type="evidence" value="ECO:0007669"/>
    <property type="project" value="UniProtKB-KW"/>
</dbReference>